<organism evidence="2 3">
    <name type="scientific">Methylorubrum aminovorans</name>
    <dbReference type="NCBI Taxonomy" id="269069"/>
    <lineage>
        <taxon>Bacteria</taxon>
        <taxon>Pseudomonadati</taxon>
        <taxon>Pseudomonadota</taxon>
        <taxon>Alphaproteobacteria</taxon>
        <taxon>Hyphomicrobiales</taxon>
        <taxon>Methylobacteriaceae</taxon>
        <taxon>Methylorubrum</taxon>
    </lineage>
</organism>
<comment type="caution">
    <text evidence="2">The sequence shown here is derived from an EMBL/GenBank/DDBJ whole genome shotgun (WGS) entry which is preliminary data.</text>
</comment>
<evidence type="ECO:0000313" key="3">
    <source>
        <dbReference type="Proteomes" id="UP001055039"/>
    </source>
</evidence>
<dbReference type="Gene3D" id="3.40.50.1460">
    <property type="match status" value="1"/>
</dbReference>
<dbReference type="SMART" id="SM00671">
    <property type="entry name" value="SEL1"/>
    <property type="match status" value="4"/>
</dbReference>
<dbReference type="Gene3D" id="1.25.40.10">
    <property type="entry name" value="Tetratricopeptide repeat domain"/>
    <property type="match status" value="1"/>
</dbReference>
<sequence>MPRQATVIAARGAIRRSVRRSVHLAALLLAAGLGIAATVRIAPAQGAPEAAPFADNADSVAVVIGNRSYKQTVPVDFAHNDAEAIRAYLIERLGYRDTNVFILKDATLNEFNQVFGTERNPQSGRLWRSVREGRSNVFVYYSGHGVPDLATKQPFLLPEDGNPNQGESGYSLETLYRNLDLVKRKIGSERQLVVMVDACFTGETGRKGESLLAVSAPGFAPARPKAESGITRLIATSGATPANWDESNRLGLLTSRFLMGVSGLADAKDGQGNGDGLIQWPELKGYLRREVEEAARRASGREQVPEIDDASIVVKASLPVAAVAGGVAAIRDEAAWRRAETLGTREAFEAYVGTCGEACAYRAQAMDRLLAGRKRDAAAIDQENWAKFGAQRQYQAYLDSCGETCAYRSLAEGYLGGTNPSSDPRVKRCDELAAGTDDPDRPKGVPGVKLGRIEASAAIEACRGASAAYPQLRRLAYQLGRAYDRADRSKEAFAAYDRAAKAGSVSAMNNLATLYENGQGVKRAQAEAYRLYRQAGEAGNVVALANAARMLEYGNGIPKNEAEAVALYKRAVAGGDVPSISKLVPHYATGTYGFPKDLRQGFDLFRQAADKGDPVAMATMATLIDNGFGRYFPGTRSADIVLRALKRGELGAASVSATDTAAQKLKPETIRTVQRAVKDADYYSGALDGRFNPVFVRALDQYARANEAE</sequence>
<feature type="domain" description="Peptidase C14 caspase" evidence="1">
    <location>
        <begin position="60"/>
        <end position="208"/>
    </location>
</feature>
<dbReference type="SUPFAM" id="SSF81901">
    <property type="entry name" value="HCP-like"/>
    <property type="match status" value="1"/>
</dbReference>
<evidence type="ECO:0000313" key="2">
    <source>
        <dbReference type="EMBL" id="GJE65535.1"/>
    </source>
</evidence>
<evidence type="ECO:0000259" key="1">
    <source>
        <dbReference type="Pfam" id="PF00656"/>
    </source>
</evidence>
<keyword evidence="3" id="KW-1185">Reference proteome</keyword>
<dbReference type="RefSeq" id="WP_238224936.1">
    <property type="nucleotide sequence ID" value="NZ_BAAADH010000024.1"/>
</dbReference>
<reference evidence="2" key="1">
    <citation type="journal article" date="2021" name="Front. Microbiol.">
        <title>Comprehensive Comparative Genomics and Phenotyping of Methylobacterium Species.</title>
        <authorList>
            <person name="Alessa O."/>
            <person name="Ogura Y."/>
            <person name="Fujitani Y."/>
            <person name="Takami H."/>
            <person name="Hayashi T."/>
            <person name="Sahin N."/>
            <person name="Tani A."/>
        </authorList>
    </citation>
    <scope>NUCLEOTIDE SEQUENCE</scope>
    <source>
        <strain evidence="2">NBRC 15686</strain>
    </source>
</reference>
<dbReference type="InterPro" id="IPR006597">
    <property type="entry name" value="Sel1-like"/>
</dbReference>
<gene>
    <name evidence="2" type="ORF">LNAOJCKE_2746</name>
</gene>
<dbReference type="Proteomes" id="UP001055039">
    <property type="component" value="Unassembled WGS sequence"/>
</dbReference>
<accession>A0ABQ4UHD8</accession>
<dbReference type="InterPro" id="IPR029030">
    <property type="entry name" value="Caspase-like_dom_sf"/>
</dbReference>
<dbReference type="PANTHER" id="PTHR43628:SF1">
    <property type="entry name" value="CHITIN SYNTHASE REGULATORY FACTOR 2-RELATED"/>
    <property type="match status" value="1"/>
</dbReference>
<dbReference type="Pfam" id="PF00656">
    <property type="entry name" value="Peptidase_C14"/>
    <property type="match status" value="1"/>
</dbReference>
<dbReference type="InterPro" id="IPR011600">
    <property type="entry name" value="Pept_C14_caspase"/>
</dbReference>
<dbReference type="EMBL" id="BPRC01000009">
    <property type="protein sequence ID" value="GJE65535.1"/>
    <property type="molecule type" value="Genomic_DNA"/>
</dbReference>
<protein>
    <recommendedName>
        <fullName evidence="1">Peptidase C14 caspase domain-containing protein</fullName>
    </recommendedName>
</protein>
<dbReference type="InterPro" id="IPR011990">
    <property type="entry name" value="TPR-like_helical_dom_sf"/>
</dbReference>
<dbReference type="Pfam" id="PF08238">
    <property type="entry name" value="Sel1"/>
    <property type="match status" value="3"/>
</dbReference>
<dbReference type="SUPFAM" id="SSF52129">
    <property type="entry name" value="Caspase-like"/>
    <property type="match status" value="1"/>
</dbReference>
<proteinExistence type="predicted"/>
<dbReference type="InterPro" id="IPR052945">
    <property type="entry name" value="Mitotic_Regulator"/>
</dbReference>
<reference evidence="2" key="2">
    <citation type="submission" date="2021-08" db="EMBL/GenBank/DDBJ databases">
        <authorList>
            <person name="Tani A."/>
            <person name="Ola A."/>
            <person name="Ogura Y."/>
            <person name="Katsura K."/>
            <person name="Hayashi T."/>
        </authorList>
    </citation>
    <scope>NUCLEOTIDE SEQUENCE</scope>
    <source>
        <strain evidence="2">NBRC 15686</strain>
    </source>
</reference>
<name>A0ABQ4UHD8_9HYPH</name>
<dbReference type="PANTHER" id="PTHR43628">
    <property type="entry name" value="ACTIVATOR OF C KINASE PROTEIN 1-RELATED"/>
    <property type="match status" value="1"/>
</dbReference>